<keyword evidence="3" id="KW-1185">Reference proteome</keyword>
<dbReference type="SUPFAM" id="SSF51182">
    <property type="entry name" value="RmlC-like cupins"/>
    <property type="match status" value="1"/>
</dbReference>
<protein>
    <submittedName>
        <fullName evidence="2">ChrR-like protein with cupin domain</fullName>
    </submittedName>
</protein>
<dbReference type="Pfam" id="PF12973">
    <property type="entry name" value="Cupin_7"/>
    <property type="match status" value="1"/>
</dbReference>
<dbReference type="Proteomes" id="UP000295367">
    <property type="component" value="Unassembled WGS sequence"/>
</dbReference>
<dbReference type="AlphaFoldDB" id="A0A4V2W231"/>
<evidence type="ECO:0000313" key="3">
    <source>
        <dbReference type="Proteomes" id="UP000295367"/>
    </source>
</evidence>
<comment type="caution">
    <text evidence="2">The sequence shown here is derived from an EMBL/GenBank/DDBJ whole genome shotgun (WGS) entry which is preliminary data.</text>
</comment>
<evidence type="ECO:0000313" key="2">
    <source>
        <dbReference type="EMBL" id="TCV86419.1"/>
    </source>
</evidence>
<dbReference type="Gene3D" id="2.60.120.10">
    <property type="entry name" value="Jelly Rolls"/>
    <property type="match status" value="1"/>
</dbReference>
<organism evidence="2 3">
    <name type="scientific">Sulfurirhabdus autotrophica</name>
    <dbReference type="NCBI Taxonomy" id="1706046"/>
    <lineage>
        <taxon>Bacteria</taxon>
        <taxon>Pseudomonadati</taxon>
        <taxon>Pseudomonadota</taxon>
        <taxon>Betaproteobacteria</taxon>
        <taxon>Nitrosomonadales</taxon>
        <taxon>Sulfuricellaceae</taxon>
        <taxon>Sulfurirhabdus</taxon>
    </lineage>
</organism>
<dbReference type="InterPro" id="IPR025979">
    <property type="entry name" value="ChrR-like_cupin_dom"/>
</dbReference>
<dbReference type="OrthoDB" id="9801227at2"/>
<reference evidence="2 3" key="1">
    <citation type="submission" date="2019-03" db="EMBL/GenBank/DDBJ databases">
        <title>Genomic Encyclopedia of Type Strains, Phase IV (KMG-IV): sequencing the most valuable type-strain genomes for metagenomic binning, comparative biology and taxonomic classification.</title>
        <authorList>
            <person name="Goeker M."/>
        </authorList>
    </citation>
    <scope>NUCLEOTIDE SEQUENCE [LARGE SCALE GENOMIC DNA]</scope>
    <source>
        <strain evidence="2 3">DSM 100309</strain>
    </source>
</reference>
<accession>A0A4V2W231</accession>
<dbReference type="EMBL" id="SMCO01000007">
    <property type="protein sequence ID" value="TCV86419.1"/>
    <property type="molecule type" value="Genomic_DNA"/>
</dbReference>
<proteinExistence type="predicted"/>
<dbReference type="InterPro" id="IPR014710">
    <property type="entry name" value="RmlC-like_jellyroll"/>
</dbReference>
<dbReference type="RefSeq" id="WP_124945246.1">
    <property type="nucleotide sequence ID" value="NZ_BHVT01000009.1"/>
</dbReference>
<feature type="domain" description="ChrR-like cupin" evidence="1">
    <location>
        <begin position="119"/>
        <end position="175"/>
    </location>
</feature>
<gene>
    <name evidence="2" type="ORF">EDC63_107107</name>
</gene>
<sequence>MIEQQNIDLTTMKGLGSSLVHLSSPRNFPWSGIQSLAPFETIELAKCIRHDIYIISGTLYENTHGHRAGSFLRRGTNSTLAAGAVGSLLFINRDAIDNACRPETIAGDDLVWFFGYLQGMRVAYLAKSPHQLSLVLWQPGTRVHAHTHPFGEEILVLKGELCDEKGAYPAGCWLRFLQAQAMPRIPN</sequence>
<name>A0A4V2W231_9PROT</name>
<evidence type="ECO:0000259" key="1">
    <source>
        <dbReference type="Pfam" id="PF12973"/>
    </source>
</evidence>
<dbReference type="InterPro" id="IPR011051">
    <property type="entry name" value="RmlC_Cupin_sf"/>
</dbReference>